<name>A0ABN9PU73_9DINO</name>
<evidence type="ECO:0000313" key="2">
    <source>
        <dbReference type="EMBL" id="CAK0795086.1"/>
    </source>
</evidence>
<comment type="caution">
    <text evidence="2">The sequence shown here is derived from an EMBL/GenBank/DDBJ whole genome shotgun (WGS) entry which is preliminary data.</text>
</comment>
<feature type="compositionally biased region" description="Low complexity" evidence="1">
    <location>
        <begin position="139"/>
        <end position="158"/>
    </location>
</feature>
<sequence>MPPGLGALAGKASALGSVAAGMAGDLLGGPDGGGEEREPFPLRPLAPPPEIPDFMAPPSVRAALASRKAAAVASQAAAAAEKARAAAAEADAVAASASEATADAASAQAAATNLGLVGGMVRSLNRALAEALGPAAAPAAGAVGPAARGRAPEGQAEGPPSIDRRLLRPDGRPWWPAKPPPPAPPAQELLLARRPGPSSFFL</sequence>
<keyword evidence="3" id="KW-1185">Reference proteome</keyword>
<accession>A0ABN9PU73</accession>
<evidence type="ECO:0000256" key="1">
    <source>
        <dbReference type="SAM" id="MobiDB-lite"/>
    </source>
</evidence>
<dbReference type="Proteomes" id="UP001189429">
    <property type="component" value="Unassembled WGS sequence"/>
</dbReference>
<gene>
    <name evidence="2" type="ORF">PCOR1329_LOCUS4859</name>
</gene>
<dbReference type="EMBL" id="CAUYUJ010001259">
    <property type="protein sequence ID" value="CAK0795086.1"/>
    <property type="molecule type" value="Genomic_DNA"/>
</dbReference>
<feature type="compositionally biased region" description="Pro residues" evidence="1">
    <location>
        <begin position="176"/>
        <end position="185"/>
    </location>
</feature>
<reference evidence="2" key="1">
    <citation type="submission" date="2023-10" db="EMBL/GenBank/DDBJ databases">
        <authorList>
            <person name="Chen Y."/>
            <person name="Shah S."/>
            <person name="Dougan E. K."/>
            <person name="Thang M."/>
            <person name="Chan C."/>
        </authorList>
    </citation>
    <scope>NUCLEOTIDE SEQUENCE [LARGE SCALE GENOMIC DNA]</scope>
</reference>
<proteinExistence type="predicted"/>
<protein>
    <submittedName>
        <fullName evidence="2">Uncharacterized protein</fullName>
    </submittedName>
</protein>
<feature type="region of interest" description="Disordered" evidence="1">
    <location>
        <begin position="24"/>
        <end position="57"/>
    </location>
</feature>
<feature type="region of interest" description="Disordered" evidence="1">
    <location>
        <begin position="81"/>
        <end position="107"/>
    </location>
</feature>
<evidence type="ECO:0000313" key="3">
    <source>
        <dbReference type="Proteomes" id="UP001189429"/>
    </source>
</evidence>
<feature type="region of interest" description="Disordered" evidence="1">
    <location>
        <begin position="139"/>
        <end position="202"/>
    </location>
</feature>
<feature type="compositionally biased region" description="Basic and acidic residues" evidence="1">
    <location>
        <begin position="162"/>
        <end position="171"/>
    </location>
</feature>
<feature type="compositionally biased region" description="Pro residues" evidence="1">
    <location>
        <begin position="41"/>
        <end position="51"/>
    </location>
</feature>
<organism evidence="2 3">
    <name type="scientific">Prorocentrum cordatum</name>
    <dbReference type="NCBI Taxonomy" id="2364126"/>
    <lineage>
        <taxon>Eukaryota</taxon>
        <taxon>Sar</taxon>
        <taxon>Alveolata</taxon>
        <taxon>Dinophyceae</taxon>
        <taxon>Prorocentrales</taxon>
        <taxon>Prorocentraceae</taxon>
        <taxon>Prorocentrum</taxon>
    </lineage>
</organism>